<proteinExistence type="predicted"/>
<name>A0A7J0D8Q4_9ERIC</name>
<feature type="region of interest" description="Disordered" evidence="1">
    <location>
        <begin position="1"/>
        <end position="23"/>
    </location>
</feature>
<evidence type="ECO:0000256" key="1">
    <source>
        <dbReference type="SAM" id="MobiDB-lite"/>
    </source>
</evidence>
<comment type="caution">
    <text evidence="2">The sequence shown here is derived from an EMBL/GenBank/DDBJ whole genome shotgun (WGS) entry which is preliminary data.</text>
</comment>
<dbReference type="GO" id="GO:0016787">
    <property type="term" value="F:hydrolase activity"/>
    <property type="evidence" value="ECO:0007669"/>
    <property type="project" value="UniProtKB-KW"/>
</dbReference>
<feature type="compositionally biased region" description="Basic and acidic residues" evidence="1">
    <location>
        <begin position="11"/>
        <end position="23"/>
    </location>
</feature>
<accession>A0A7J0D8Q4</accession>
<protein>
    <submittedName>
        <fullName evidence="2">P-loop containing nucleoside triphosphate hydrolases superfamily protein</fullName>
    </submittedName>
</protein>
<reference evidence="3" key="1">
    <citation type="submission" date="2019-07" db="EMBL/GenBank/DDBJ databases">
        <title>De Novo Assembly of kiwifruit Actinidia rufa.</title>
        <authorList>
            <person name="Sugita-Konishi S."/>
            <person name="Sato K."/>
            <person name="Mori E."/>
            <person name="Abe Y."/>
            <person name="Kisaki G."/>
            <person name="Hamano K."/>
            <person name="Suezawa K."/>
            <person name="Otani M."/>
            <person name="Fukuda T."/>
            <person name="Manabe T."/>
            <person name="Gomi K."/>
            <person name="Tabuchi M."/>
            <person name="Akimitsu K."/>
            <person name="Kataoka I."/>
        </authorList>
    </citation>
    <scope>NUCLEOTIDE SEQUENCE [LARGE SCALE GENOMIC DNA]</scope>
    <source>
        <strain evidence="3">cv. Fuchu</strain>
    </source>
</reference>
<evidence type="ECO:0000313" key="2">
    <source>
        <dbReference type="EMBL" id="GFS29811.1"/>
    </source>
</evidence>
<keyword evidence="2" id="KW-0378">Hydrolase</keyword>
<dbReference type="EMBL" id="BJWL01000101">
    <property type="protein sequence ID" value="GFS29811.1"/>
    <property type="molecule type" value="Genomic_DNA"/>
</dbReference>
<keyword evidence="3" id="KW-1185">Reference proteome</keyword>
<gene>
    <name evidence="2" type="ORF">Acr_00g0008610</name>
</gene>
<sequence>MSSATISDGVVRSKDPKPGRRAVGHEDVHVHATSLSVLKVAAANQRPQSRESIDLCYPWQRSSSTFPCLGDHTTSSRVPSLPNSLVELSSLDEPVQVIHPLLLERWIHCQCIKSRWMVKISFQVSGASLPLAMTFSWSCLGMSWLVRFWTSLSTVLASIVEAEKVVYADKTDVVEGMFDRENMATTLWENKVCGGSLSLGYFMELGFTGEKYAKKERASRGSS</sequence>
<dbReference type="AlphaFoldDB" id="A0A7J0D8Q4"/>
<evidence type="ECO:0000313" key="3">
    <source>
        <dbReference type="Proteomes" id="UP000585474"/>
    </source>
</evidence>
<dbReference type="Proteomes" id="UP000585474">
    <property type="component" value="Unassembled WGS sequence"/>
</dbReference>
<organism evidence="2 3">
    <name type="scientific">Actinidia rufa</name>
    <dbReference type="NCBI Taxonomy" id="165716"/>
    <lineage>
        <taxon>Eukaryota</taxon>
        <taxon>Viridiplantae</taxon>
        <taxon>Streptophyta</taxon>
        <taxon>Embryophyta</taxon>
        <taxon>Tracheophyta</taxon>
        <taxon>Spermatophyta</taxon>
        <taxon>Magnoliopsida</taxon>
        <taxon>eudicotyledons</taxon>
        <taxon>Gunneridae</taxon>
        <taxon>Pentapetalae</taxon>
        <taxon>asterids</taxon>
        <taxon>Ericales</taxon>
        <taxon>Actinidiaceae</taxon>
        <taxon>Actinidia</taxon>
    </lineage>
</organism>